<dbReference type="AlphaFoldDB" id="A0A5B7K7K6"/>
<organism evidence="1 2">
    <name type="scientific">Portunus trituberculatus</name>
    <name type="common">Swimming crab</name>
    <name type="synonym">Neptunus trituberculatus</name>
    <dbReference type="NCBI Taxonomy" id="210409"/>
    <lineage>
        <taxon>Eukaryota</taxon>
        <taxon>Metazoa</taxon>
        <taxon>Ecdysozoa</taxon>
        <taxon>Arthropoda</taxon>
        <taxon>Crustacea</taxon>
        <taxon>Multicrustacea</taxon>
        <taxon>Malacostraca</taxon>
        <taxon>Eumalacostraca</taxon>
        <taxon>Eucarida</taxon>
        <taxon>Decapoda</taxon>
        <taxon>Pleocyemata</taxon>
        <taxon>Brachyura</taxon>
        <taxon>Eubrachyura</taxon>
        <taxon>Portunoidea</taxon>
        <taxon>Portunidae</taxon>
        <taxon>Portuninae</taxon>
        <taxon>Portunus</taxon>
    </lineage>
</organism>
<sequence length="34" mass="3766">MDGGNDRAEIFMTPDDFVRALTPGMQQPNGRNLT</sequence>
<evidence type="ECO:0000313" key="2">
    <source>
        <dbReference type="Proteomes" id="UP000324222"/>
    </source>
</evidence>
<proteinExistence type="predicted"/>
<keyword evidence="2" id="KW-1185">Reference proteome</keyword>
<comment type="caution">
    <text evidence="1">The sequence shown here is derived from an EMBL/GenBank/DDBJ whole genome shotgun (WGS) entry which is preliminary data.</text>
</comment>
<dbReference type="Proteomes" id="UP000324222">
    <property type="component" value="Unassembled WGS sequence"/>
</dbReference>
<reference evidence="1 2" key="1">
    <citation type="submission" date="2019-05" db="EMBL/GenBank/DDBJ databases">
        <title>Another draft genome of Portunus trituberculatus and its Hox gene families provides insights of decapod evolution.</title>
        <authorList>
            <person name="Jeong J.-H."/>
            <person name="Song I."/>
            <person name="Kim S."/>
            <person name="Choi T."/>
            <person name="Kim D."/>
            <person name="Ryu S."/>
            <person name="Kim W."/>
        </authorList>
    </citation>
    <scope>NUCLEOTIDE SEQUENCE [LARGE SCALE GENOMIC DNA]</scope>
    <source>
        <tissue evidence="1">Muscle</tissue>
    </source>
</reference>
<accession>A0A5B7K7K6</accession>
<evidence type="ECO:0000313" key="1">
    <source>
        <dbReference type="EMBL" id="MPD02806.1"/>
    </source>
</evidence>
<gene>
    <name evidence="1" type="ORF">E2C01_098411</name>
</gene>
<name>A0A5B7K7K6_PORTR</name>
<dbReference type="EMBL" id="VSRR010133198">
    <property type="protein sequence ID" value="MPD02806.1"/>
    <property type="molecule type" value="Genomic_DNA"/>
</dbReference>
<protein>
    <submittedName>
        <fullName evidence="1">Calcium uptake protein 1, mitochondrial</fullName>
    </submittedName>
</protein>